<feature type="binding site" evidence="19">
    <location>
        <position position="687"/>
    </location>
    <ligand>
        <name>Mn(2+)</name>
        <dbReference type="ChEBI" id="CHEBI:29035"/>
        <label>1</label>
    </ligand>
</feature>
<feature type="compositionally biased region" description="Basic and acidic residues" evidence="21">
    <location>
        <begin position="654"/>
        <end position="663"/>
    </location>
</feature>
<evidence type="ECO:0000256" key="10">
    <source>
        <dbReference type="ARBA" id="ARBA00023000"/>
    </source>
</evidence>
<keyword evidence="8" id="KW-0068">Autocatalytic cleavage</keyword>
<dbReference type="STRING" id="588898.BB347_07495"/>
<dbReference type="GO" id="GO:0004519">
    <property type="term" value="F:endonuclease activity"/>
    <property type="evidence" value="ECO:0007669"/>
    <property type="project" value="UniProtKB-KW"/>
</dbReference>
<evidence type="ECO:0000256" key="21">
    <source>
        <dbReference type="SAM" id="MobiDB-lite"/>
    </source>
</evidence>
<evidence type="ECO:0000313" key="25">
    <source>
        <dbReference type="Proteomes" id="UP000185687"/>
    </source>
</evidence>
<evidence type="ECO:0000256" key="17">
    <source>
        <dbReference type="PIRSR" id="PIRSR601233-1"/>
    </source>
</evidence>
<name>A0A1N7EBN6_9EURY</name>
<dbReference type="GO" id="GO:0005525">
    <property type="term" value="F:GTP binding"/>
    <property type="evidence" value="ECO:0007669"/>
    <property type="project" value="UniProtKB-KW"/>
</dbReference>
<proteinExistence type="inferred from homology"/>
<dbReference type="CDD" id="cd00081">
    <property type="entry name" value="Hint"/>
    <property type="match status" value="2"/>
</dbReference>
<dbReference type="OrthoDB" id="9887at2157"/>
<keyword evidence="9" id="KW-0404">Intron homing</keyword>
<dbReference type="Gene3D" id="3.10.28.10">
    <property type="entry name" value="Homing endonucleases"/>
    <property type="match status" value="1"/>
</dbReference>
<feature type="domain" description="Hint" evidence="22">
    <location>
        <begin position="540"/>
        <end position="587"/>
    </location>
</feature>
<dbReference type="InterPro" id="IPR003586">
    <property type="entry name" value="Hint_dom_C"/>
</dbReference>
<dbReference type="PANTHER" id="PTHR11118:SF1">
    <property type="entry name" value="RNA-SPLICING LIGASE RTCB HOMOLOG"/>
    <property type="match status" value="1"/>
</dbReference>
<dbReference type="GO" id="GO:0003972">
    <property type="term" value="F:RNA ligase (ATP) activity"/>
    <property type="evidence" value="ECO:0007669"/>
    <property type="project" value="TreeGrafter"/>
</dbReference>
<accession>A0A1N7EBN6</accession>
<dbReference type="PROSITE" id="PS50818">
    <property type="entry name" value="INTEIN_C_TER"/>
    <property type="match status" value="1"/>
</dbReference>
<keyword evidence="7" id="KW-0255">Endonuclease</keyword>
<evidence type="ECO:0000256" key="4">
    <source>
        <dbReference type="ARBA" id="ARBA00022722"/>
    </source>
</evidence>
<dbReference type="Pfam" id="PF01139">
    <property type="entry name" value="RtcB"/>
    <property type="match status" value="2"/>
</dbReference>
<dbReference type="PANTHER" id="PTHR11118">
    <property type="entry name" value="RNA-SPLICING LIGASE RTCB HOMOLOG"/>
    <property type="match status" value="1"/>
</dbReference>
<gene>
    <name evidence="20" type="primary">rtcB</name>
    <name evidence="24" type="ORF">SAMN05421809_2590</name>
</gene>
<comment type="cofactor">
    <cofactor evidence="19 20">
        <name>Mn(2+)</name>
        <dbReference type="ChEBI" id="CHEBI:29035"/>
    </cofactor>
    <text evidence="19 20">Binds 2 manganese ions per subunit.</text>
</comment>
<feature type="binding site" evidence="19">
    <location>
        <position position="102"/>
    </location>
    <ligand>
        <name>Mn(2+)</name>
        <dbReference type="ChEBI" id="CHEBI:29035"/>
        <label>1</label>
    </ligand>
</feature>
<dbReference type="Proteomes" id="UP000185687">
    <property type="component" value="Unassembled WGS sequence"/>
</dbReference>
<dbReference type="NCBIfam" id="TIGR01443">
    <property type="entry name" value="intein_Cterm"/>
    <property type="match status" value="1"/>
</dbReference>
<dbReference type="PROSITE" id="PS50817">
    <property type="entry name" value="INTEIN_N_TER"/>
    <property type="match status" value="1"/>
</dbReference>
<dbReference type="GO" id="GO:0016539">
    <property type="term" value="P:intein-mediated protein splicing"/>
    <property type="evidence" value="ECO:0007669"/>
    <property type="project" value="InterPro"/>
</dbReference>
<keyword evidence="12 19" id="KW-0464">Manganese</keyword>
<evidence type="ECO:0000256" key="16">
    <source>
        <dbReference type="ARBA" id="ARBA00049514"/>
    </source>
</evidence>
<evidence type="ECO:0000259" key="23">
    <source>
        <dbReference type="SMART" id="SM00306"/>
    </source>
</evidence>
<dbReference type="InterPro" id="IPR036844">
    <property type="entry name" value="Hint_dom_sf"/>
</dbReference>
<evidence type="ECO:0000256" key="8">
    <source>
        <dbReference type="ARBA" id="ARBA00022813"/>
    </source>
</evidence>
<evidence type="ECO:0000256" key="15">
    <source>
        <dbReference type="ARBA" id="ARBA00047746"/>
    </source>
</evidence>
<dbReference type="EMBL" id="FTNP01000003">
    <property type="protein sequence ID" value="SIR85419.1"/>
    <property type="molecule type" value="Genomic_DNA"/>
</dbReference>
<dbReference type="InterPro" id="IPR003587">
    <property type="entry name" value="Hint_dom_N"/>
</dbReference>
<feature type="active site" description="GMP-histidine intermediate" evidence="17">
    <location>
        <position position="887"/>
    </location>
</feature>
<feature type="domain" description="Hint" evidence="23">
    <location>
        <begin position="103"/>
        <end position="198"/>
    </location>
</feature>
<dbReference type="InterPro" id="IPR036025">
    <property type="entry name" value="RtcB-like_sf"/>
</dbReference>
<dbReference type="InterPro" id="IPR027434">
    <property type="entry name" value="Homing_endonucl"/>
</dbReference>
<dbReference type="FunFam" id="3.90.1860.10:FF:000001">
    <property type="entry name" value="tRNA-splicing ligase RtcB homolog"/>
    <property type="match status" value="1"/>
</dbReference>
<feature type="region of interest" description="Disordered" evidence="21">
    <location>
        <begin position="654"/>
        <end position="680"/>
    </location>
</feature>
<evidence type="ECO:0000256" key="19">
    <source>
        <dbReference type="PIRSR" id="PIRSR601233-3"/>
    </source>
</evidence>
<sequence>MSNATFDADGITLEQVREYVWEVPQTGDMRTPARILASEALLEEITEDKTLEQISNTTHLPGITNHAICMPDGHQGYGFPVGGVGALDAENGCISPGAVGYDINCLSGESDVLLEHGRRIPIEDLEDRFETETAMVASDELTTSPIQLFTGRDDAEVYEVETETGDTITATPDHPFQTPAGMRPLEELSEGDEVRLQPFRGVPDEEPEEFTVLSEADFSDANSQLVRALDDRGLLPLKSTDDAFNRLLKLVGFHTGDGAIGSGGQTWFYGEPADLESIQDDIEAIGFTPSKIYERDRSHEIDGKRFETTEYSVRANSKAFQNVLLALGAPDGRKIESNFTTPWFFDRLPNWQKALYAAAYFGAEMNAPAAQHDKNLYCPKVSQTRVVDVADAGEEFMADLAAFLSDLGIETNEIERFETDSSADRETIRLRLGIKNDSENLIRFFSSVGFRYNHEKRRKAVKALQYLKTKAAVIDHRATIAREAKAMADGGTPAGDIKSEFDINERFIERSIWGGRSGRPRPPAEFPGFDEYCETISVGDDYAVSTRIRSIELVDEEHSVYDIGVAHDAHNFIADGFVVSNCGVRMMRTNLTYDDLKGREEELVDSLFANIPSGLGGGGVVEAGVDTVDEILARGVDWALENGHAVEDDLRHCEDEGMREGADPSKVSQKAKDRGKNQIGSLGSGNHFLEVQRVTDVFDDEVGDAFGLEEDQIVVLIHCGSRGLGHQTCNDYLRKIEKQHQGLLNQLPDKELAAAPAGSQLAEDYYAAMNAAINFAWVNRQLIMHRTREVFERVFDRSWEAMEMDLLYDVAHNIAKKETHDVDGEDRELFVHRKGATRAFPAGHPEVPKAYRDVGQPVIIPGSMGAGSYVLRGGENSMDLTFGSTAHGAGRLMSRTQAKDEFWGGDVQDQLEEQDQIYVKAQSGATVAEEAPGVYKDVDEVVRISDELGIGDKVARTFPVCNIKG</sequence>
<organism evidence="24 25">
    <name type="scientific">Natronorubrum daqingense</name>
    <dbReference type="NCBI Taxonomy" id="588898"/>
    <lineage>
        <taxon>Archaea</taxon>
        <taxon>Methanobacteriati</taxon>
        <taxon>Methanobacteriota</taxon>
        <taxon>Stenosarchaea group</taxon>
        <taxon>Halobacteria</taxon>
        <taxon>Halobacteriales</taxon>
        <taxon>Natrialbaceae</taxon>
        <taxon>Natronorubrum</taxon>
    </lineage>
</organism>
<feature type="binding site" evidence="18">
    <location>
        <position position="868"/>
    </location>
    <ligand>
        <name>GMP</name>
        <dbReference type="ChEBI" id="CHEBI:58115"/>
    </ligand>
</feature>
<evidence type="ECO:0000256" key="7">
    <source>
        <dbReference type="ARBA" id="ARBA00022759"/>
    </source>
</evidence>
<dbReference type="NCBIfam" id="TIGR01445">
    <property type="entry name" value="intein_Nterm"/>
    <property type="match status" value="1"/>
</dbReference>
<evidence type="ECO:0000256" key="14">
    <source>
        <dbReference type="ARBA" id="ARBA00045316"/>
    </source>
</evidence>
<dbReference type="SUPFAM" id="SSF103365">
    <property type="entry name" value="Hypothetical protein PH1602"/>
    <property type="match status" value="2"/>
</dbReference>
<dbReference type="GO" id="GO:0006388">
    <property type="term" value="P:tRNA splicing, via endonucleolytic cleavage and ligation"/>
    <property type="evidence" value="ECO:0007669"/>
    <property type="project" value="UniProtKB-ARBA"/>
</dbReference>
<evidence type="ECO:0000256" key="2">
    <source>
        <dbReference type="ARBA" id="ARBA00011245"/>
    </source>
</evidence>
<feature type="binding site" evidence="18">
    <location>
        <begin position="861"/>
        <end position="864"/>
    </location>
    <ligand>
        <name>GMP</name>
        <dbReference type="ChEBI" id="CHEBI:58115"/>
    </ligand>
</feature>
<evidence type="ECO:0000313" key="24">
    <source>
        <dbReference type="EMBL" id="SIR85419.1"/>
    </source>
</evidence>
<keyword evidence="4" id="KW-0540">Nuclease</keyword>
<keyword evidence="25" id="KW-1185">Reference proteome</keyword>
<keyword evidence="3 20" id="KW-0436">Ligase</keyword>
<feature type="binding site" evidence="19">
    <location>
        <position position="718"/>
    </location>
    <ligand>
        <name>Mn(2+)</name>
        <dbReference type="ChEBI" id="CHEBI:29035"/>
        <label>2</label>
    </ligand>
</feature>
<dbReference type="EC" id="6.5.1.-" evidence="20"/>
<evidence type="ECO:0000256" key="9">
    <source>
        <dbReference type="ARBA" id="ARBA00022886"/>
    </source>
</evidence>
<dbReference type="AlphaFoldDB" id="A0A1N7EBN6"/>
<feature type="binding site" evidence="19">
    <location>
        <position position="812"/>
    </location>
    <ligand>
        <name>Mn(2+)</name>
        <dbReference type="ChEBI" id="CHEBI:29035"/>
        <label>2</label>
    </ligand>
</feature>
<keyword evidence="10" id="KW-0651">Protein splicing</keyword>
<dbReference type="SMART" id="SM00305">
    <property type="entry name" value="HintC"/>
    <property type="match status" value="1"/>
</dbReference>
<dbReference type="InterPro" id="IPR030934">
    <property type="entry name" value="Intein_C"/>
</dbReference>
<feature type="binding site" evidence="18">
    <location>
        <begin position="887"/>
        <end position="890"/>
    </location>
    <ligand>
        <name>GMP</name>
        <dbReference type="ChEBI" id="CHEBI:58115"/>
    </ligand>
</feature>
<feature type="binding site" evidence="18">
    <location>
        <begin position="686"/>
        <end position="690"/>
    </location>
    <ligand>
        <name>GMP</name>
        <dbReference type="ChEBI" id="CHEBI:58115"/>
    </ligand>
</feature>
<dbReference type="SUPFAM" id="SSF51294">
    <property type="entry name" value="Hedgehog/intein (Hint) domain"/>
    <property type="match status" value="1"/>
</dbReference>
<keyword evidence="6 18" id="KW-0547">Nucleotide-binding</keyword>
<evidence type="ECO:0000256" key="13">
    <source>
        <dbReference type="ARBA" id="ARBA00033766"/>
    </source>
</evidence>
<dbReference type="SMART" id="SM00306">
    <property type="entry name" value="HintN"/>
    <property type="match status" value="1"/>
</dbReference>
<comment type="similarity">
    <text evidence="1 20">Belongs to the RtcB family.</text>
</comment>
<comment type="catalytic activity">
    <reaction evidence="16">
        <text>a 3'-end 2',3'-cyclophospho-ribonucleotide-RNA + a 5'-end dephospho-ribonucleoside-RNA + GTP + H2O = a ribonucleotidyl-ribonucleotide-RNA + GMP + diphosphate + H(+)</text>
        <dbReference type="Rhea" id="RHEA:68080"/>
        <dbReference type="Rhea" id="RHEA-COMP:10464"/>
        <dbReference type="Rhea" id="RHEA-COMP:13936"/>
        <dbReference type="Rhea" id="RHEA-COMP:17355"/>
        <dbReference type="ChEBI" id="CHEBI:15377"/>
        <dbReference type="ChEBI" id="CHEBI:15378"/>
        <dbReference type="ChEBI" id="CHEBI:33019"/>
        <dbReference type="ChEBI" id="CHEBI:37565"/>
        <dbReference type="ChEBI" id="CHEBI:58115"/>
        <dbReference type="ChEBI" id="CHEBI:83064"/>
        <dbReference type="ChEBI" id="CHEBI:138284"/>
        <dbReference type="ChEBI" id="CHEBI:173118"/>
        <dbReference type="EC" id="6.5.1.8"/>
    </reaction>
</comment>
<comment type="function">
    <text evidence="14">Essential for tRNA splicing and maturation. Acts by directly joining spliced tRNA halves to mature-sized tRNAs. Joins RNA with 2',3'-cyclic-phosphate or 3'-phosphate ends to RNA with 5'-hydroxy ends.</text>
</comment>
<dbReference type="Gene3D" id="3.90.1860.10">
    <property type="entry name" value="tRNA-splicing ligase RtcB"/>
    <property type="match status" value="2"/>
</dbReference>
<feature type="binding site" evidence="18">
    <location>
        <position position="964"/>
    </location>
    <ligand>
        <name>GMP</name>
        <dbReference type="ChEBI" id="CHEBI:58115"/>
    </ligand>
</feature>
<comment type="catalytic activity">
    <reaction evidence="15">
        <text>a 3'-end 3'-phospho-ribonucleotide-RNA + a 5'-end dephospho-ribonucleoside-RNA + GTP = a ribonucleotidyl-ribonucleotide-RNA + GMP + diphosphate</text>
        <dbReference type="Rhea" id="RHEA:68076"/>
        <dbReference type="Rhea" id="RHEA-COMP:10463"/>
        <dbReference type="Rhea" id="RHEA-COMP:13936"/>
        <dbReference type="Rhea" id="RHEA-COMP:17355"/>
        <dbReference type="ChEBI" id="CHEBI:33019"/>
        <dbReference type="ChEBI" id="CHEBI:37565"/>
        <dbReference type="ChEBI" id="CHEBI:58115"/>
        <dbReference type="ChEBI" id="CHEBI:83062"/>
        <dbReference type="ChEBI" id="CHEBI:138284"/>
        <dbReference type="ChEBI" id="CHEBI:173118"/>
        <dbReference type="EC" id="6.5.1.8"/>
    </reaction>
</comment>
<evidence type="ECO:0000256" key="5">
    <source>
        <dbReference type="ARBA" id="ARBA00022723"/>
    </source>
</evidence>
<reference evidence="24 25" key="1">
    <citation type="submission" date="2017-01" db="EMBL/GenBank/DDBJ databases">
        <authorList>
            <person name="Mah S.A."/>
            <person name="Swanson W.J."/>
            <person name="Moy G.W."/>
            <person name="Vacquier V.D."/>
        </authorList>
    </citation>
    <scope>NUCLEOTIDE SEQUENCE [LARGE SCALE GENOMIC DNA]</scope>
    <source>
        <strain evidence="24 25">CGMCC 1.8909</strain>
    </source>
</reference>
<evidence type="ECO:0000256" key="12">
    <source>
        <dbReference type="ARBA" id="ARBA00023211"/>
    </source>
</evidence>
<dbReference type="InterPro" id="IPR001233">
    <property type="entry name" value="RtcB"/>
</dbReference>
<evidence type="ECO:0000256" key="20">
    <source>
        <dbReference type="RuleBase" id="RU371113"/>
    </source>
</evidence>
<dbReference type="GO" id="GO:0170057">
    <property type="term" value="F:RNA ligase (GTP) activity"/>
    <property type="evidence" value="ECO:0007669"/>
    <property type="project" value="UniProtKB-EC"/>
</dbReference>
<evidence type="ECO:0000256" key="3">
    <source>
        <dbReference type="ARBA" id="ARBA00022598"/>
    </source>
</evidence>
<feature type="binding site" evidence="18">
    <location>
        <begin position="812"/>
        <end position="813"/>
    </location>
    <ligand>
        <name>GMP</name>
        <dbReference type="ChEBI" id="CHEBI:58115"/>
    </ligand>
</feature>
<evidence type="ECO:0000256" key="6">
    <source>
        <dbReference type="ARBA" id="ARBA00022741"/>
    </source>
</evidence>
<evidence type="ECO:0000256" key="1">
    <source>
        <dbReference type="ARBA" id="ARBA00008071"/>
    </source>
</evidence>
<evidence type="ECO:0000259" key="22">
    <source>
        <dbReference type="SMART" id="SM00305"/>
    </source>
</evidence>
<keyword evidence="5 19" id="KW-0479">Metal-binding</keyword>
<comment type="subunit">
    <text evidence="2 20">Monomer.</text>
</comment>
<keyword evidence="7" id="KW-0378">Hydrolase</keyword>
<dbReference type="GO" id="GO:0006314">
    <property type="term" value="P:intron homing"/>
    <property type="evidence" value="ECO:0007669"/>
    <property type="project" value="UniProtKB-KW"/>
</dbReference>
<protein>
    <recommendedName>
        <fullName evidence="13 20">tRNA-splicing ligase RtcB</fullName>
        <ecNumber evidence="20">6.5.1.-</ecNumber>
    </recommendedName>
</protein>
<keyword evidence="11 18" id="KW-0342">GTP-binding</keyword>
<dbReference type="InterPro" id="IPR006141">
    <property type="entry name" value="Intein_N"/>
</dbReference>
<evidence type="ECO:0000256" key="18">
    <source>
        <dbReference type="PIRSR" id="PIRSR601233-2"/>
    </source>
</evidence>
<dbReference type="GO" id="GO:0046872">
    <property type="term" value="F:metal ion binding"/>
    <property type="evidence" value="ECO:0007669"/>
    <property type="project" value="UniProtKB-UniRule"/>
</dbReference>
<evidence type="ECO:0000256" key="11">
    <source>
        <dbReference type="ARBA" id="ARBA00023134"/>
    </source>
</evidence>